<dbReference type="VEuPathDB" id="VectorBase:AFAF009514"/>
<evidence type="ECO:0000313" key="2">
    <source>
        <dbReference type="EnsemblMetazoa" id="AFAF009514-PA"/>
    </source>
</evidence>
<dbReference type="EnsemblMetazoa" id="AFAF009514-RA">
    <property type="protein sequence ID" value="AFAF009514-PA"/>
    <property type="gene ID" value="AFAF009514"/>
</dbReference>
<accession>A0A182QG66</accession>
<feature type="region of interest" description="Disordered" evidence="1">
    <location>
        <begin position="240"/>
        <end position="273"/>
    </location>
</feature>
<evidence type="ECO:0000256" key="1">
    <source>
        <dbReference type="SAM" id="MobiDB-lite"/>
    </source>
</evidence>
<proteinExistence type="predicted"/>
<name>A0A182QG66_9DIPT</name>
<feature type="compositionally biased region" description="Gly residues" evidence="1">
    <location>
        <begin position="246"/>
        <end position="256"/>
    </location>
</feature>
<dbReference type="AlphaFoldDB" id="A0A182QG66"/>
<sequence length="313" mass="33204">MAQSLLHHRTLHRTPSNLPPKAFSCAVVTGGGRDSIVSIPCGLLVAELAECVVDDVCDTAVWCGGPGGLAGPPPPPGCEPCCCPGGPPPPCCCWCWAAFISVMECSAASGGPRKLSCSLVRPGATERTSARFFPPMFGASTSPTTAHFRRFGATLRTEATAPVQSPVDRARTTRSTTVRQNVDLVFVLVRRHLLLLTTTTTPVRSELRAEFVTVTASVRTFRTTVVPRGTEVKVNRTAAGSAGPEVGAGGGGGGGVLRKVQKGTGDGRGCTTEHGMMAGRRWIVRGRRRRRRRWIAEAEIAAEAKSMRSEQTR</sequence>
<evidence type="ECO:0000313" key="3">
    <source>
        <dbReference type="Proteomes" id="UP000075886"/>
    </source>
</evidence>
<dbReference type="Proteomes" id="UP000075886">
    <property type="component" value="Unassembled WGS sequence"/>
</dbReference>
<reference evidence="3" key="1">
    <citation type="submission" date="2014-01" db="EMBL/GenBank/DDBJ databases">
        <title>The Genome Sequence of Anopheles farauti FAR1 (V2).</title>
        <authorList>
            <consortium name="The Broad Institute Genomics Platform"/>
            <person name="Neafsey D.E."/>
            <person name="Besansky N."/>
            <person name="Howell P."/>
            <person name="Walton C."/>
            <person name="Young S.K."/>
            <person name="Zeng Q."/>
            <person name="Gargeya S."/>
            <person name="Fitzgerald M."/>
            <person name="Haas B."/>
            <person name="Abouelleil A."/>
            <person name="Allen A.W."/>
            <person name="Alvarado L."/>
            <person name="Arachchi H.M."/>
            <person name="Berlin A.M."/>
            <person name="Chapman S.B."/>
            <person name="Gainer-Dewar J."/>
            <person name="Goldberg J."/>
            <person name="Griggs A."/>
            <person name="Gujja S."/>
            <person name="Hansen M."/>
            <person name="Howarth C."/>
            <person name="Imamovic A."/>
            <person name="Ireland A."/>
            <person name="Larimer J."/>
            <person name="McCowan C."/>
            <person name="Murphy C."/>
            <person name="Pearson M."/>
            <person name="Poon T.W."/>
            <person name="Priest M."/>
            <person name="Roberts A."/>
            <person name="Saif S."/>
            <person name="Shea T."/>
            <person name="Sisk P."/>
            <person name="Sykes S."/>
            <person name="Wortman J."/>
            <person name="Nusbaum C."/>
            <person name="Birren B."/>
        </authorList>
    </citation>
    <scope>NUCLEOTIDE SEQUENCE [LARGE SCALE GENOMIC DNA]</scope>
    <source>
        <strain evidence="3">FAR1</strain>
    </source>
</reference>
<reference evidence="2" key="2">
    <citation type="submission" date="2020-05" db="UniProtKB">
        <authorList>
            <consortium name="EnsemblMetazoa"/>
        </authorList>
    </citation>
    <scope>IDENTIFICATION</scope>
    <source>
        <strain evidence="2">FAR1</strain>
    </source>
</reference>
<keyword evidence="3" id="KW-1185">Reference proteome</keyword>
<dbReference type="EMBL" id="AXCN02000214">
    <property type="status" value="NOT_ANNOTATED_CDS"/>
    <property type="molecule type" value="Genomic_DNA"/>
</dbReference>
<protein>
    <submittedName>
        <fullName evidence="2">Uncharacterized protein</fullName>
    </submittedName>
</protein>
<organism evidence="2 3">
    <name type="scientific">Anopheles farauti</name>
    <dbReference type="NCBI Taxonomy" id="69004"/>
    <lineage>
        <taxon>Eukaryota</taxon>
        <taxon>Metazoa</taxon>
        <taxon>Ecdysozoa</taxon>
        <taxon>Arthropoda</taxon>
        <taxon>Hexapoda</taxon>
        <taxon>Insecta</taxon>
        <taxon>Pterygota</taxon>
        <taxon>Neoptera</taxon>
        <taxon>Endopterygota</taxon>
        <taxon>Diptera</taxon>
        <taxon>Nematocera</taxon>
        <taxon>Culicoidea</taxon>
        <taxon>Culicidae</taxon>
        <taxon>Anophelinae</taxon>
        <taxon>Anopheles</taxon>
    </lineage>
</organism>